<evidence type="ECO:0000313" key="3">
    <source>
        <dbReference type="Proteomes" id="UP001363151"/>
    </source>
</evidence>
<feature type="region of interest" description="Disordered" evidence="1">
    <location>
        <begin position="1"/>
        <end position="86"/>
    </location>
</feature>
<evidence type="ECO:0000256" key="1">
    <source>
        <dbReference type="SAM" id="MobiDB-lite"/>
    </source>
</evidence>
<protein>
    <submittedName>
        <fullName evidence="2">Uncharacterized protein</fullName>
    </submittedName>
</protein>
<accession>A0ABR1FGG0</accession>
<gene>
    <name evidence="2" type="ORF">SO694_00183010</name>
</gene>
<proteinExistence type="predicted"/>
<evidence type="ECO:0000313" key="2">
    <source>
        <dbReference type="EMBL" id="KAK7230357.1"/>
    </source>
</evidence>
<organism evidence="2 3">
    <name type="scientific">Aureococcus anophagefferens</name>
    <name type="common">Harmful bloom alga</name>
    <dbReference type="NCBI Taxonomy" id="44056"/>
    <lineage>
        <taxon>Eukaryota</taxon>
        <taxon>Sar</taxon>
        <taxon>Stramenopiles</taxon>
        <taxon>Ochrophyta</taxon>
        <taxon>Pelagophyceae</taxon>
        <taxon>Pelagomonadales</taxon>
        <taxon>Pelagomonadaceae</taxon>
        <taxon>Aureococcus</taxon>
    </lineage>
</organism>
<sequence>MAAAKSATPAKSQAASLRSGWSAVERRAQHDGERRLEGQRRGERDAEVHGDLQAEVADAEHGAPPTMATTGGGAAAAEGARDGRDRGDAHVARGVVEVAHAVDEALYLNGYLVDRLQLRAVTWGVARLELPVRLALGLLRGLGALISGVVRVASRVLLAGEKLVFGEELFLYKLFRDHPRLRRAWRLGAAAQAAVAGSLRLVDAPRYLSRKASEPVLLVSKPRARAPRRSRFAGAAGAPLRLVLRPGVGGAA</sequence>
<dbReference type="Proteomes" id="UP001363151">
    <property type="component" value="Unassembled WGS sequence"/>
</dbReference>
<name>A0ABR1FGG0_AURAN</name>
<reference evidence="2 3" key="1">
    <citation type="submission" date="2024-03" db="EMBL/GenBank/DDBJ databases">
        <title>Aureococcus anophagefferens CCMP1851 and Kratosvirus quantuckense: Draft genome of a second virus-susceptible host strain in the model system.</title>
        <authorList>
            <person name="Chase E."/>
            <person name="Truchon A.R."/>
            <person name="Schepens W."/>
            <person name="Wilhelm S.W."/>
        </authorList>
    </citation>
    <scope>NUCLEOTIDE SEQUENCE [LARGE SCALE GENOMIC DNA]</scope>
    <source>
        <strain evidence="2 3">CCMP1851</strain>
    </source>
</reference>
<feature type="compositionally biased region" description="Basic and acidic residues" evidence="1">
    <location>
        <begin position="24"/>
        <end position="52"/>
    </location>
</feature>
<comment type="caution">
    <text evidence="2">The sequence shown here is derived from an EMBL/GenBank/DDBJ whole genome shotgun (WGS) entry which is preliminary data.</text>
</comment>
<keyword evidence="3" id="KW-1185">Reference proteome</keyword>
<dbReference type="EMBL" id="JBBJCI010000436">
    <property type="protein sequence ID" value="KAK7230357.1"/>
    <property type="molecule type" value="Genomic_DNA"/>
</dbReference>